<evidence type="ECO:0000256" key="1">
    <source>
        <dbReference type="ARBA" id="ARBA00022491"/>
    </source>
</evidence>
<dbReference type="InterPro" id="IPR000551">
    <property type="entry name" value="MerR-type_HTH_dom"/>
</dbReference>
<dbReference type="GO" id="GO:0003677">
    <property type="term" value="F:DNA binding"/>
    <property type="evidence" value="ECO:0007669"/>
    <property type="project" value="UniProtKB-KW"/>
</dbReference>
<dbReference type="Proteomes" id="UP000094068">
    <property type="component" value="Unassembled WGS sequence"/>
</dbReference>
<accession>A0A1E5GAL4</accession>
<name>A0A1E5GAL4_9ENTE</name>
<feature type="domain" description="HTH merR-type" evidence="5">
    <location>
        <begin position="1"/>
        <end position="68"/>
    </location>
</feature>
<keyword evidence="7" id="KW-1185">Reference proteome</keyword>
<keyword evidence="1" id="KW-0678">Repressor</keyword>
<dbReference type="CDD" id="cd00592">
    <property type="entry name" value="HTH_MerR-like"/>
    <property type="match status" value="1"/>
</dbReference>
<dbReference type="PANTHER" id="PTHR30204">
    <property type="entry name" value="REDOX-CYCLING DRUG-SENSING TRANSCRIPTIONAL ACTIVATOR SOXR"/>
    <property type="match status" value="1"/>
</dbReference>
<keyword evidence="2" id="KW-0805">Transcription regulation</keyword>
<proteinExistence type="predicted"/>
<evidence type="ECO:0000256" key="2">
    <source>
        <dbReference type="ARBA" id="ARBA00023015"/>
    </source>
</evidence>
<dbReference type="InterPro" id="IPR047057">
    <property type="entry name" value="MerR_fam"/>
</dbReference>
<dbReference type="SUPFAM" id="SSF46955">
    <property type="entry name" value="Putative DNA-binding domain"/>
    <property type="match status" value="1"/>
</dbReference>
<evidence type="ECO:0000256" key="3">
    <source>
        <dbReference type="ARBA" id="ARBA00023125"/>
    </source>
</evidence>
<gene>
    <name evidence="6" type="ORF">BCR21_15235</name>
</gene>
<evidence type="ECO:0000256" key="4">
    <source>
        <dbReference type="ARBA" id="ARBA00023163"/>
    </source>
</evidence>
<dbReference type="STRING" id="903984.BCR21_15235"/>
<evidence type="ECO:0000259" key="5">
    <source>
        <dbReference type="PROSITE" id="PS50937"/>
    </source>
</evidence>
<dbReference type="RefSeq" id="WP_069647369.1">
    <property type="nucleotide sequence ID" value="NZ_MIJZ01000016.1"/>
</dbReference>
<reference evidence="7" key="1">
    <citation type="submission" date="2016-09" db="EMBL/GenBank/DDBJ databases">
        <authorList>
            <person name="Gulvik C.A."/>
        </authorList>
    </citation>
    <scope>NUCLEOTIDE SEQUENCE [LARGE SCALE GENOMIC DNA]</scope>
    <source>
        <strain evidence="7">DSM 23328</strain>
    </source>
</reference>
<dbReference type="OrthoDB" id="9806513at2"/>
<dbReference type="PANTHER" id="PTHR30204:SF69">
    <property type="entry name" value="MERR-FAMILY TRANSCRIPTIONAL REGULATOR"/>
    <property type="match status" value="1"/>
</dbReference>
<comment type="caution">
    <text evidence="6">The sequence shown here is derived from an EMBL/GenBank/DDBJ whole genome shotgun (WGS) entry which is preliminary data.</text>
</comment>
<evidence type="ECO:0000313" key="7">
    <source>
        <dbReference type="Proteomes" id="UP000094068"/>
    </source>
</evidence>
<dbReference type="Gene3D" id="1.10.1660.10">
    <property type="match status" value="1"/>
</dbReference>
<dbReference type="SMART" id="SM00422">
    <property type="entry name" value="HTH_MERR"/>
    <property type="match status" value="1"/>
</dbReference>
<dbReference type="Pfam" id="PF13411">
    <property type="entry name" value="MerR_1"/>
    <property type="match status" value="1"/>
</dbReference>
<keyword evidence="3" id="KW-0238">DNA-binding</keyword>
<dbReference type="GO" id="GO:0003700">
    <property type="term" value="F:DNA-binding transcription factor activity"/>
    <property type="evidence" value="ECO:0007669"/>
    <property type="project" value="InterPro"/>
</dbReference>
<dbReference type="PROSITE" id="PS50937">
    <property type="entry name" value="HTH_MERR_2"/>
    <property type="match status" value="1"/>
</dbReference>
<evidence type="ECO:0000313" key="6">
    <source>
        <dbReference type="EMBL" id="OEG09691.1"/>
    </source>
</evidence>
<dbReference type="EMBL" id="MIJZ01000016">
    <property type="protein sequence ID" value="OEG09691.1"/>
    <property type="molecule type" value="Genomic_DNA"/>
</dbReference>
<protein>
    <recommendedName>
        <fullName evidence="5">HTH merR-type domain-containing protein</fullName>
    </recommendedName>
</protein>
<sequence>MKITAFAKKFNLSTDAVRFYERSGLLQPERQSNSYREFTETDQQDLKIILALKELDFSLKEICYLLELKRQPISTQCNNDSTEFLTTKIDHIKQKIAFYEMAYQLLLKLKATIKDNNYAENQAELFCLIDRLFDYGLQEE</sequence>
<dbReference type="AlphaFoldDB" id="A0A1E5GAL4"/>
<organism evidence="6 7">
    <name type="scientific">Enterococcus ureasiticus</name>
    <dbReference type="NCBI Taxonomy" id="903984"/>
    <lineage>
        <taxon>Bacteria</taxon>
        <taxon>Bacillati</taxon>
        <taxon>Bacillota</taxon>
        <taxon>Bacilli</taxon>
        <taxon>Lactobacillales</taxon>
        <taxon>Enterococcaceae</taxon>
        <taxon>Enterococcus</taxon>
    </lineage>
</organism>
<dbReference type="InterPro" id="IPR009061">
    <property type="entry name" value="DNA-bd_dom_put_sf"/>
</dbReference>
<keyword evidence="4" id="KW-0804">Transcription</keyword>